<proteinExistence type="inferred from homology"/>
<comment type="similarity">
    <text evidence="4">Belongs to the glycosyl hydrolase 5 (cellulase A) family.</text>
</comment>
<evidence type="ECO:0000256" key="2">
    <source>
        <dbReference type="ARBA" id="ARBA00022801"/>
    </source>
</evidence>
<feature type="chain" id="PRO_5045488448" evidence="5">
    <location>
        <begin position="28"/>
        <end position="598"/>
    </location>
</feature>
<dbReference type="InterPro" id="IPR008979">
    <property type="entry name" value="Galactose-bd-like_sf"/>
</dbReference>
<dbReference type="InterPro" id="IPR008999">
    <property type="entry name" value="Actin-crosslinking"/>
</dbReference>
<evidence type="ECO:0000313" key="7">
    <source>
        <dbReference type="EMBL" id="MDQ8193649.1"/>
    </source>
</evidence>
<dbReference type="EMBL" id="JARXIC010000005">
    <property type="protein sequence ID" value="MDQ8193649.1"/>
    <property type="molecule type" value="Genomic_DNA"/>
</dbReference>
<dbReference type="Proteomes" id="UP001243717">
    <property type="component" value="Unassembled WGS sequence"/>
</dbReference>
<dbReference type="SUPFAM" id="SSF51445">
    <property type="entry name" value="(Trans)glycosidases"/>
    <property type="match status" value="1"/>
</dbReference>
<sequence length="598" mass="66308">MKEIQNMKRFTSLLLVGFGLATTSAYAVRGRVQIKNGTVATDTGEMLRGCMTATDSLYGVNMPPKQVLIDIKTRGMNTLHLYGEKPSIPVGSRAHYIDTYVQWTKEEDLYLVLTIGDSGNDIAYILNFWDFYADRYKDETHVLFEIKNEPEHYDSNNPPYATSTVNMNRQAYDVIRAHAPDTHVMFFSYAAGGGGVAGATGVPTDVAGLGSGIDWSKASIAFHAYAGQGQDLEDYIYAVKDLGYPLVCTEFETDLTPYPNPARNVSDDVQAMENTWTSWLNFYTIGQMADDTRFKAQIDDAFIGWVPDFGSWPGISGPPVGKIITLRGYNREFVSCEASGDPMWCGVDDYYYDRYEQFLVEDAGNGKVTLRSVSNGKFVSGENSQIAMQCNRNWPSTWEQFTWTTYGNNNRISLQGSNGKYVSSNNGASAMWCDRNSVGGWERFTWLEGENYHLIAGTIEAEDFDVGGPSVAYHDTTAKNSGGAYRLDPSDVDIEVCSEGGYNLGWFASGEWITYTVRVTSPGAYRISSRVASTVGGQFRIEFNDVDKTGPVSFSSTGGLQDWDDVTVDVTLDAGWQVMRVLVESSGWKLNKFEISKL</sequence>
<keyword evidence="8" id="KW-1185">Reference proteome</keyword>
<organism evidence="7 8">
    <name type="scientific">Thalassobacterium sedimentorum</name>
    <dbReference type="NCBI Taxonomy" id="3041258"/>
    <lineage>
        <taxon>Bacteria</taxon>
        <taxon>Pseudomonadati</taxon>
        <taxon>Verrucomicrobiota</taxon>
        <taxon>Opitutia</taxon>
        <taxon>Puniceicoccales</taxon>
        <taxon>Coraliomargaritaceae</taxon>
        <taxon>Thalassobacterium</taxon>
    </lineage>
</organism>
<feature type="domain" description="CBM6" evidence="6">
    <location>
        <begin position="457"/>
        <end position="596"/>
    </location>
</feature>
<feature type="signal peptide" evidence="5">
    <location>
        <begin position="1"/>
        <end position="27"/>
    </location>
</feature>
<dbReference type="CDD" id="cd23342">
    <property type="entry name" value="beta-trefoil_FSCN_ZgPorA-like"/>
    <property type="match status" value="1"/>
</dbReference>
<reference evidence="7 8" key="1">
    <citation type="submission" date="2023-04" db="EMBL/GenBank/DDBJ databases">
        <title>A novel bacteria isolated from coastal sediment.</title>
        <authorList>
            <person name="Liu X.-J."/>
            <person name="Du Z.-J."/>
        </authorList>
    </citation>
    <scope>NUCLEOTIDE SEQUENCE [LARGE SCALE GENOMIC DNA]</scope>
    <source>
        <strain evidence="7 8">SDUM461004</strain>
    </source>
</reference>
<dbReference type="Pfam" id="PF00150">
    <property type="entry name" value="Cellulase"/>
    <property type="match status" value="1"/>
</dbReference>
<name>A0ABU1AG04_9BACT</name>
<comment type="caution">
    <text evidence="7">The sequence shown here is derived from an EMBL/GenBank/DDBJ whole genome shotgun (WGS) entry which is preliminary data.</text>
</comment>
<dbReference type="InterPro" id="IPR006584">
    <property type="entry name" value="Cellulose-bd_IV"/>
</dbReference>
<evidence type="ECO:0000256" key="4">
    <source>
        <dbReference type="RuleBase" id="RU361153"/>
    </source>
</evidence>
<dbReference type="Pfam" id="PF03422">
    <property type="entry name" value="CBM_6"/>
    <property type="match status" value="1"/>
</dbReference>
<evidence type="ECO:0000256" key="5">
    <source>
        <dbReference type="SAM" id="SignalP"/>
    </source>
</evidence>
<dbReference type="CDD" id="cd04080">
    <property type="entry name" value="CBM6_cellulase-like"/>
    <property type="match status" value="1"/>
</dbReference>
<accession>A0ABU1AG04</accession>
<dbReference type="SMART" id="SM00606">
    <property type="entry name" value="CBD_IV"/>
    <property type="match status" value="1"/>
</dbReference>
<evidence type="ECO:0000259" key="6">
    <source>
        <dbReference type="PROSITE" id="PS51175"/>
    </source>
</evidence>
<dbReference type="InterPro" id="IPR017853">
    <property type="entry name" value="GH"/>
</dbReference>
<dbReference type="InterPro" id="IPR001547">
    <property type="entry name" value="Glyco_hydro_5"/>
</dbReference>
<protein>
    <submittedName>
        <fullName evidence="7">Carbohydrate-binding protein</fullName>
    </submittedName>
</protein>
<keyword evidence="3 4" id="KW-0326">Glycosidase</keyword>
<evidence type="ECO:0000256" key="3">
    <source>
        <dbReference type="ARBA" id="ARBA00023295"/>
    </source>
</evidence>
<dbReference type="Gene3D" id="2.60.120.260">
    <property type="entry name" value="Galactose-binding domain-like"/>
    <property type="match status" value="1"/>
</dbReference>
<dbReference type="Gene3D" id="3.20.20.80">
    <property type="entry name" value="Glycosidases"/>
    <property type="match status" value="1"/>
</dbReference>
<keyword evidence="1 5" id="KW-0732">Signal</keyword>
<dbReference type="SUPFAM" id="SSF50405">
    <property type="entry name" value="Actin-crosslinking proteins"/>
    <property type="match status" value="1"/>
</dbReference>
<keyword evidence="2 4" id="KW-0378">Hydrolase</keyword>
<dbReference type="InterPro" id="IPR005084">
    <property type="entry name" value="CBM6"/>
</dbReference>
<dbReference type="PROSITE" id="PS51175">
    <property type="entry name" value="CBM6"/>
    <property type="match status" value="1"/>
</dbReference>
<dbReference type="Gene3D" id="2.80.10.50">
    <property type="match status" value="1"/>
</dbReference>
<evidence type="ECO:0000313" key="8">
    <source>
        <dbReference type="Proteomes" id="UP001243717"/>
    </source>
</evidence>
<gene>
    <name evidence="7" type="ORF">QEH59_04395</name>
</gene>
<dbReference type="SUPFAM" id="SSF49785">
    <property type="entry name" value="Galactose-binding domain-like"/>
    <property type="match status" value="1"/>
</dbReference>
<evidence type="ECO:0000256" key="1">
    <source>
        <dbReference type="ARBA" id="ARBA00022729"/>
    </source>
</evidence>